<feature type="domain" description="DUF1468" evidence="2">
    <location>
        <begin position="27"/>
        <end position="166"/>
    </location>
</feature>
<evidence type="ECO:0000313" key="3">
    <source>
        <dbReference type="EMBL" id="UYZ09560.1"/>
    </source>
</evidence>
<evidence type="ECO:0000256" key="1">
    <source>
        <dbReference type="SAM" id="Phobius"/>
    </source>
</evidence>
<keyword evidence="1" id="KW-0472">Membrane</keyword>
<proteinExistence type="predicted"/>
<dbReference type="EMBL" id="CP109969">
    <property type="protein sequence ID" value="UYZ09560.1"/>
    <property type="molecule type" value="Genomic_DNA"/>
</dbReference>
<protein>
    <submittedName>
        <fullName evidence="3">Tripartite tricarboxylate transporter TctB family protein</fullName>
    </submittedName>
</protein>
<feature type="transmembrane region" description="Helical" evidence="1">
    <location>
        <begin position="61"/>
        <end position="84"/>
    </location>
</feature>
<dbReference type="InterPro" id="IPR009936">
    <property type="entry name" value="DUF1468"/>
</dbReference>
<keyword evidence="1" id="KW-0812">Transmembrane</keyword>
<evidence type="ECO:0000313" key="4">
    <source>
        <dbReference type="Proteomes" id="UP000298735"/>
    </source>
</evidence>
<feature type="transmembrane region" description="Helical" evidence="1">
    <location>
        <begin position="96"/>
        <end position="112"/>
    </location>
</feature>
<evidence type="ECO:0000259" key="2">
    <source>
        <dbReference type="Pfam" id="PF07331"/>
    </source>
</evidence>
<accession>A0A9X9KDL7</accession>
<feature type="transmembrane region" description="Helical" evidence="1">
    <location>
        <begin position="118"/>
        <end position="135"/>
    </location>
</feature>
<dbReference type="AlphaFoldDB" id="A0A9X9KDL7"/>
<dbReference type="RefSeq" id="WP_170985643.1">
    <property type="nucleotide sequence ID" value="NZ_CP109969.1"/>
</dbReference>
<keyword evidence="1" id="KW-1133">Transmembrane helix</keyword>
<dbReference type="KEGG" id="asal:CFBP5507_17895"/>
<organism evidence="3 4">
    <name type="scientific">Agrobacterium salinitolerans</name>
    <dbReference type="NCBI Taxonomy" id="1183413"/>
    <lineage>
        <taxon>Bacteria</taxon>
        <taxon>Pseudomonadati</taxon>
        <taxon>Pseudomonadota</taxon>
        <taxon>Alphaproteobacteria</taxon>
        <taxon>Hyphomicrobiales</taxon>
        <taxon>Rhizobiaceae</taxon>
        <taxon>Rhizobium/Agrobacterium group</taxon>
        <taxon>Agrobacterium</taxon>
    </lineage>
</organism>
<dbReference type="Pfam" id="PF07331">
    <property type="entry name" value="TctB"/>
    <property type="match status" value="1"/>
</dbReference>
<sequence length="166" mass="17846">MNKEPVSAGKERFAGSVSISLPALEVVFGSVLLAILIWYGLQARSLPKPFNATDIGAGGFPLLIAAGTLIATILMIAFGVAGLLRKSERETSQWRRPLYVFVTSVIFIAQAAWFEAMGVYLCVGIFSMAVMLAAGERRPLHVIGVPLALVAFIYVVFDTALNVVFP</sequence>
<dbReference type="Proteomes" id="UP000298735">
    <property type="component" value="Chromosome Linear"/>
</dbReference>
<name>A0A9X9KDL7_9HYPH</name>
<feature type="transmembrane region" description="Helical" evidence="1">
    <location>
        <begin position="142"/>
        <end position="165"/>
    </location>
</feature>
<feature type="transmembrane region" description="Helical" evidence="1">
    <location>
        <begin position="21"/>
        <end position="41"/>
    </location>
</feature>
<reference evidence="3" key="1">
    <citation type="submission" date="2022-10" db="EMBL/GenBank/DDBJ databases">
        <title>Complete genome sequence of Agrobacterium salinitolerans CFBP5507.</title>
        <authorList>
            <person name="Tchabashvili S."/>
            <person name="Yen H.-C."/>
            <person name="Haryono M."/>
            <person name="Lin Y.-C."/>
            <person name="Lai E.-M."/>
            <person name="Kuo C.-H."/>
        </authorList>
    </citation>
    <scope>NUCLEOTIDE SEQUENCE</scope>
    <source>
        <strain evidence="3">CFBP5507</strain>
    </source>
</reference>
<gene>
    <name evidence="3" type="ORF">CFBP5507_17895</name>
</gene>